<dbReference type="Pfam" id="PF00455">
    <property type="entry name" value="DeoRC"/>
    <property type="match status" value="1"/>
</dbReference>
<evidence type="ECO:0000256" key="1">
    <source>
        <dbReference type="ARBA" id="ARBA00023015"/>
    </source>
</evidence>
<evidence type="ECO:0000256" key="2">
    <source>
        <dbReference type="ARBA" id="ARBA00023125"/>
    </source>
</evidence>
<dbReference type="GO" id="GO:0003677">
    <property type="term" value="F:DNA binding"/>
    <property type="evidence" value="ECO:0007669"/>
    <property type="project" value="UniProtKB-KW"/>
</dbReference>
<evidence type="ECO:0000313" key="6">
    <source>
        <dbReference type="Proteomes" id="UP001247754"/>
    </source>
</evidence>
<dbReference type="SMART" id="SM01134">
    <property type="entry name" value="DeoRC"/>
    <property type="match status" value="1"/>
</dbReference>
<dbReference type="PANTHER" id="PTHR30363:SF44">
    <property type="entry name" value="AGA OPERON TRANSCRIPTIONAL REPRESSOR-RELATED"/>
    <property type="match status" value="1"/>
</dbReference>
<keyword evidence="2 5" id="KW-0238">DNA-binding</keyword>
<keyword evidence="6" id="KW-1185">Reference proteome</keyword>
<sequence length="272" mass="30071">MQQNGSKKDRRHQVILDTLETNSAVRIGELAGMLGVSAETIRRDLQELEDKGEICRTYGGAVRNLVAEPILAERLTVNYEERKRVTFEAVEHIGDADHIFLCGGSTAMHFARALVETLRRDLTVLTISIGVAEELSRSPHIQTMLLPGIFDAKERVVYGPETIAAIEKYHPPLTIMSASALDHLGLSEAILVYAHTHAAMIQHSERTLVMIESLKFGRRALTQIATWNPRMHLVTDTMRDERIRTAIEEAGARITTADHPAVGVPLRAGQGG</sequence>
<dbReference type="RefSeq" id="WP_310456284.1">
    <property type="nucleotide sequence ID" value="NZ_JAVKPH010000004.1"/>
</dbReference>
<comment type="caution">
    <text evidence="5">The sequence shown here is derived from an EMBL/GenBank/DDBJ whole genome shotgun (WGS) entry which is preliminary data.</text>
</comment>
<dbReference type="Pfam" id="PF08220">
    <property type="entry name" value="HTH_DeoR"/>
    <property type="match status" value="1"/>
</dbReference>
<feature type="domain" description="HTH deoR-type" evidence="4">
    <location>
        <begin position="8"/>
        <end position="63"/>
    </location>
</feature>
<dbReference type="InterPro" id="IPR018356">
    <property type="entry name" value="Tscrpt_reg_HTH_DeoR_CS"/>
</dbReference>
<dbReference type="PROSITE" id="PS51000">
    <property type="entry name" value="HTH_DEOR_2"/>
    <property type="match status" value="1"/>
</dbReference>
<dbReference type="PROSITE" id="PS00894">
    <property type="entry name" value="HTH_DEOR_1"/>
    <property type="match status" value="1"/>
</dbReference>
<name>A0ABU1F588_9RHOB</name>
<dbReference type="InterPro" id="IPR036388">
    <property type="entry name" value="WH-like_DNA-bd_sf"/>
</dbReference>
<dbReference type="Proteomes" id="UP001247754">
    <property type="component" value="Unassembled WGS sequence"/>
</dbReference>
<organism evidence="5 6">
    <name type="scientific">Ruixingdingia sedimenti</name>
    <dbReference type="NCBI Taxonomy" id="3073604"/>
    <lineage>
        <taxon>Bacteria</taxon>
        <taxon>Pseudomonadati</taxon>
        <taxon>Pseudomonadota</taxon>
        <taxon>Alphaproteobacteria</taxon>
        <taxon>Rhodobacterales</taxon>
        <taxon>Paracoccaceae</taxon>
        <taxon>Ruixingdingia</taxon>
    </lineage>
</organism>
<protein>
    <submittedName>
        <fullName evidence="5">DeoR/GlpR family DNA-binding transcription regulator</fullName>
    </submittedName>
</protein>
<accession>A0ABU1F588</accession>
<dbReference type="PANTHER" id="PTHR30363">
    <property type="entry name" value="HTH-TYPE TRANSCRIPTIONAL REGULATOR SRLR-RELATED"/>
    <property type="match status" value="1"/>
</dbReference>
<dbReference type="InterPro" id="IPR037171">
    <property type="entry name" value="NagB/RpiA_transferase-like"/>
</dbReference>
<dbReference type="InterPro" id="IPR001034">
    <property type="entry name" value="DeoR_HTH"/>
</dbReference>
<evidence type="ECO:0000256" key="3">
    <source>
        <dbReference type="ARBA" id="ARBA00023163"/>
    </source>
</evidence>
<reference evidence="5 6" key="1">
    <citation type="submission" date="2023-09" db="EMBL/GenBank/DDBJ databases">
        <title>Xinfangfangia sedmenti sp. nov., isolated the sedment.</title>
        <authorList>
            <person name="Xu L."/>
        </authorList>
    </citation>
    <scope>NUCLEOTIDE SEQUENCE [LARGE SCALE GENOMIC DNA]</scope>
    <source>
        <strain evidence="5 6">LG-4</strain>
    </source>
</reference>
<gene>
    <name evidence="5" type="ORF">RGD00_05460</name>
</gene>
<keyword evidence="1" id="KW-0805">Transcription regulation</keyword>
<dbReference type="SUPFAM" id="SSF100950">
    <property type="entry name" value="NagB/RpiA/CoA transferase-like"/>
    <property type="match status" value="1"/>
</dbReference>
<keyword evidence="3" id="KW-0804">Transcription</keyword>
<dbReference type="Gene3D" id="1.10.10.10">
    <property type="entry name" value="Winged helix-like DNA-binding domain superfamily/Winged helix DNA-binding domain"/>
    <property type="match status" value="1"/>
</dbReference>
<dbReference type="EMBL" id="JAVKPH010000004">
    <property type="protein sequence ID" value="MDR5652039.1"/>
    <property type="molecule type" value="Genomic_DNA"/>
</dbReference>
<dbReference type="SMART" id="SM00420">
    <property type="entry name" value="HTH_DEOR"/>
    <property type="match status" value="1"/>
</dbReference>
<proteinExistence type="predicted"/>
<evidence type="ECO:0000313" key="5">
    <source>
        <dbReference type="EMBL" id="MDR5652039.1"/>
    </source>
</evidence>
<evidence type="ECO:0000259" key="4">
    <source>
        <dbReference type="PROSITE" id="PS51000"/>
    </source>
</evidence>
<dbReference type="SUPFAM" id="SSF46785">
    <property type="entry name" value="Winged helix' DNA-binding domain"/>
    <property type="match status" value="1"/>
</dbReference>
<dbReference type="InterPro" id="IPR014036">
    <property type="entry name" value="DeoR-like_C"/>
</dbReference>
<dbReference type="PRINTS" id="PR00037">
    <property type="entry name" value="HTHLACR"/>
</dbReference>
<dbReference type="InterPro" id="IPR050313">
    <property type="entry name" value="Carb_Metab_HTH_regulators"/>
</dbReference>
<dbReference type="InterPro" id="IPR036390">
    <property type="entry name" value="WH_DNA-bd_sf"/>
</dbReference>